<dbReference type="PANTHER" id="PTHR47634">
    <property type="entry name" value="PROTEIN KINASE DOMAIN-CONTAINING PROTEIN-RELATED"/>
    <property type="match status" value="1"/>
</dbReference>
<keyword evidence="14" id="KW-1185">Reference proteome</keyword>
<feature type="domain" description="Protein kinase" evidence="12">
    <location>
        <begin position="55"/>
        <end position="415"/>
    </location>
</feature>
<feature type="region of interest" description="Disordered" evidence="11">
    <location>
        <begin position="1"/>
        <end position="24"/>
    </location>
</feature>
<protein>
    <recommendedName>
        <fullName evidence="1">non-specific serine/threonine protein kinase</fullName>
        <ecNumber evidence="1">2.7.11.1</ecNumber>
    </recommendedName>
</protein>
<evidence type="ECO:0000256" key="4">
    <source>
        <dbReference type="ARBA" id="ARBA00022741"/>
    </source>
</evidence>
<dbReference type="Gene3D" id="1.10.510.10">
    <property type="entry name" value="Transferase(Phosphotransferase) domain 1"/>
    <property type="match status" value="1"/>
</dbReference>
<evidence type="ECO:0000256" key="1">
    <source>
        <dbReference type="ARBA" id="ARBA00012513"/>
    </source>
</evidence>
<comment type="catalytic activity">
    <reaction evidence="8">
        <text>L-seryl-[protein] + ATP = O-phospho-L-seryl-[protein] + ADP + H(+)</text>
        <dbReference type="Rhea" id="RHEA:17989"/>
        <dbReference type="Rhea" id="RHEA-COMP:9863"/>
        <dbReference type="Rhea" id="RHEA-COMP:11604"/>
        <dbReference type="ChEBI" id="CHEBI:15378"/>
        <dbReference type="ChEBI" id="CHEBI:29999"/>
        <dbReference type="ChEBI" id="CHEBI:30616"/>
        <dbReference type="ChEBI" id="CHEBI:83421"/>
        <dbReference type="ChEBI" id="CHEBI:456216"/>
        <dbReference type="EC" id="2.7.11.1"/>
    </reaction>
</comment>
<dbReference type="InterPro" id="IPR051334">
    <property type="entry name" value="SRPK"/>
</dbReference>
<evidence type="ECO:0000256" key="5">
    <source>
        <dbReference type="ARBA" id="ARBA00022777"/>
    </source>
</evidence>
<evidence type="ECO:0000256" key="2">
    <source>
        <dbReference type="ARBA" id="ARBA00022527"/>
    </source>
</evidence>
<comment type="similarity">
    <text evidence="10">Belongs to the protein kinase superfamily.</text>
</comment>
<evidence type="ECO:0000313" key="14">
    <source>
        <dbReference type="Proteomes" id="UP000799537"/>
    </source>
</evidence>
<dbReference type="GO" id="GO:0050684">
    <property type="term" value="P:regulation of mRNA processing"/>
    <property type="evidence" value="ECO:0007669"/>
    <property type="project" value="TreeGrafter"/>
</dbReference>
<dbReference type="OrthoDB" id="5979581at2759"/>
<feature type="compositionally biased region" description="Basic and acidic residues" evidence="11">
    <location>
        <begin position="206"/>
        <end position="226"/>
    </location>
</feature>
<dbReference type="AlphaFoldDB" id="A0A6A6C5S4"/>
<evidence type="ECO:0000256" key="10">
    <source>
        <dbReference type="RuleBase" id="RU000304"/>
    </source>
</evidence>
<evidence type="ECO:0000256" key="7">
    <source>
        <dbReference type="ARBA" id="ARBA00047899"/>
    </source>
</evidence>
<accession>A0A6A6C5S4</accession>
<gene>
    <name evidence="13" type="ORF">M409DRAFT_27948</name>
</gene>
<evidence type="ECO:0000259" key="12">
    <source>
        <dbReference type="PROSITE" id="PS50011"/>
    </source>
</evidence>
<dbReference type="PANTHER" id="PTHR47634:SF9">
    <property type="entry name" value="PROTEIN KINASE DOMAIN-CONTAINING PROTEIN-RELATED"/>
    <property type="match status" value="1"/>
</dbReference>
<evidence type="ECO:0000256" key="8">
    <source>
        <dbReference type="ARBA" id="ARBA00048679"/>
    </source>
</evidence>
<sequence>MLDEEGMGNEAMSTIGGSYCPNGPSGEEVEEEGLAVYRPGGFHPVRLGEVCGEKYRVLRKLGYGQYSTVWLVRNLGDATHWAMKVLSAECYGTDVDIYELEILKHLKAEGSRHEGSRYITSLEDSFEHRGPNGNHVCLVFKLMAESLATFTDWFDDGGIPAPLVQKFTRQVLRAVEFAHSCGVIHTDIKQSNIMVQIPDESLLMRSPKESDDDLRAREKSVSDERPATGNDGYAIIPSKGLRDDYFGEDYNLMNLDIALADWGVATWADKHLSELIQPVLLRAPEVSLEAPCDQSVDIWNIGALVPELVFGQTMFNGRATGKYELKSHFEEMNALLGPFPKTLVESARLEEARAWFDEEGNVKDRRTTRVVGLEERFEGFGEQAEKFEGFVRAMLWLDPKGRMSAKELLEGEEESGKRGVDGT</sequence>
<keyword evidence="2 10" id="KW-0723">Serine/threonine-protein kinase</keyword>
<reference evidence="13" key="1">
    <citation type="journal article" date="2020" name="Stud. Mycol.">
        <title>101 Dothideomycetes genomes: a test case for predicting lifestyles and emergence of pathogens.</title>
        <authorList>
            <person name="Haridas S."/>
            <person name="Albert R."/>
            <person name="Binder M."/>
            <person name="Bloem J."/>
            <person name="Labutti K."/>
            <person name="Salamov A."/>
            <person name="Andreopoulos B."/>
            <person name="Baker S."/>
            <person name="Barry K."/>
            <person name="Bills G."/>
            <person name="Bluhm B."/>
            <person name="Cannon C."/>
            <person name="Castanera R."/>
            <person name="Culley D."/>
            <person name="Daum C."/>
            <person name="Ezra D."/>
            <person name="Gonzalez J."/>
            <person name="Henrissat B."/>
            <person name="Kuo A."/>
            <person name="Liang C."/>
            <person name="Lipzen A."/>
            <person name="Lutzoni F."/>
            <person name="Magnuson J."/>
            <person name="Mondo S."/>
            <person name="Nolan M."/>
            <person name="Ohm R."/>
            <person name="Pangilinan J."/>
            <person name="Park H.-J."/>
            <person name="Ramirez L."/>
            <person name="Alfaro M."/>
            <person name="Sun H."/>
            <person name="Tritt A."/>
            <person name="Yoshinaga Y."/>
            <person name="Zwiers L.-H."/>
            <person name="Turgeon B."/>
            <person name="Goodwin S."/>
            <person name="Spatafora J."/>
            <person name="Crous P."/>
            <person name="Grigoriev I."/>
        </authorList>
    </citation>
    <scope>NUCLEOTIDE SEQUENCE</scope>
    <source>
        <strain evidence="13">ATCC 36951</strain>
    </source>
</reference>
<dbReference type="InterPro" id="IPR008271">
    <property type="entry name" value="Ser/Thr_kinase_AS"/>
</dbReference>
<dbReference type="PROSITE" id="PS50011">
    <property type="entry name" value="PROTEIN_KINASE_DOM"/>
    <property type="match status" value="1"/>
</dbReference>
<dbReference type="InterPro" id="IPR000719">
    <property type="entry name" value="Prot_kinase_dom"/>
</dbReference>
<dbReference type="GeneID" id="54562075"/>
<dbReference type="EMBL" id="ML993618">
    <property type="protein sequence ID" value="KAF2161550.1"/>
    <property type="molecule type" value="Genomic_DNA"/>
</dbReference>
<evidence type="ECO:0000256" key="9">
    <source>
        <dbReference type="PROSITE-ProRule" id="PRU10141"/>
    </source>
</evidence>
<keyword evidence="6 9" id="KW-0067">ATP-binding</keyword>
<keyword evidence="3" id="KW-0808">Transferase</keyword>
<dbReference type="GO" id="GO:0000245">
    <property type="term" value="P:spliceosomal complex assembly"/>
    <property type="evidence" value="ECO:0007669"/>
    <property type="project" value="TreeGrafter"/>
</dbReference>
<dbReference type="EC" id="2.7.11.1" evidence="1"/>
<evidence type="ECO:0000256" key="6">
    <source>
        <dbReference type="ARBA" id="ARBA00022840"/>
    </source>
</evidence>
<dbReference type="Gene3D" id="3.30.200.20">
    <property type="entry name" value="Phosphorylase Kinase, domain 1"/>
    <property type="match status" value="1"/>
</dbReference>
<dbReference type="SMART" id="SM00220">
    <property type="entry name" value="S_TKc"/>
    <property type="match status" value="1"/>
</dbReference>
<evidence type="ECO:0000256" key="3">
    <source>
        <dbReference type="ARBA" id="ARBA00022679"/>
    </source>
</evidence>
<dbReference type="RefSeq" id="XP_033662439.1">
    <property type="nucleotide sequence ID" value="XM_033808803.1"/>
</dbReference>
<name>A0A6A6C5S4_ZASCE</name>
<dbReference type="PROSITE" id="PS00108">
    <property type="entry name" value="PROTEIN_KINASE_ST"/>
    <property type="match status" value="1"/>
</dbReference>
<dbReference type="InterPro" id="IPR011009">
    <property type="entry name" value="Kinase-like_dom_sf"/>
</dbReference>
<dbReference type="GO" id="GO:0004674">
    <property type="term" value="F:protein serine/threonine kinase activity"/>
    <property type="evidence" value="ECO:0007669"/>
    <property type="project" value="UniProtKB-KW"/>
</dbReference>
<dbReference type="SUPFAM" id="SSF56112">
    <property type="entry name" value="Protein kinase-like (PK-like)"/>
    <property type="match status" value="1"/>
</dbReference>
<organism evidence="13 14">
    <name type="scientific">Zasmidium cellare ATCC 36951</name>
    <dbReference type="NCBI Taxonomy" id="1080233"/>
    <lineage>
        <taxon>Eukaryota</taxon>
        <taxon>Fungi</taxon>
        <taxon>Dikarya</taxon>
        <taxon>Ascomycota</taxon>
        <taxon>Pezizomycotina</taxon>
        <taxon>Dothideomycetes</taxon>
        <taxon>Dothideomycetidae</taxon>
        <taxon>Mycosphaerellales</taxon>
        <taxon>Mycosphaerellaceae</taxon>
        <taxon>Zasmidium</taxon>
    </lineage>
</organism>
<dbReference type="GO" id="GO:0005524">
    <property type="term" value="F:ATP binding"/>
    <property type="evidence" value="ECO:0007669"/>
    <property type="project" value="UniProtKB-UniRule"/>
</dbReference>
<dbReference type="Pfam" id="PF00069">
    <property type="entry name" value="Pkinase"/>
    <property type="match status" value="2"/>
</dbReference>
<evidence type="ECO:0000256" key="11">
    <source>
        <dbReference type="SAM" id="MobiDB-lite"/>
    </source>
</evidence>
<proteinExistence type="inferred from homology"/>
<comment type="catalytic activity">
    <reaction evidence="7">
        <text>L-threonyl-[protein] + ATP = O-phospho-L-threonyl-[protein] + ADP + H(+)</text>
        <dbReference type="Rhea" id="RHEA:46608"/>
        <dbReference type="Rhea" id="RHEA-COMP:11060"/>
        <dbReference type="Rhea" id="RHEA-COMP:11605"/>
        <dbReference type="ChEBI" id="CHEBI:15378"/>
        <dbReference type="ChEBI" id="CHEBI:30013"/>
        <dbReference type="ChEBI" id="CHEBI:30616"/>
        <dbReference type="ChEBI" id="CHEBI:61977"/>
        <dbReference type="ChEBI" id="CHEBI:456216"/>
        <dbReference type="EC" id="2.7.11.1"/>
    </reaction>
</comment>
<feature type="region of interest" description="Disordered" evidence="11">
    <location>
        <begin position="206"/>
        <end position="228"/>
    </location>
</feature>
<dbReference type="PROSITE" id="PS00107">
    <property type="entry name" value="PROTEIN_KINASE_ATP"/>
    <property type="match status" value="1"/>
</dbReference>
<dbReference type="Proteomes" id="UP000799537">
    <property type="component" value="Unassembled WGS sequence"/>
</dbReference>
<feature type="binding site" evidence="9">
    <location>
        <position position="84"/>
    </location>
    <ligand>
        <name>ATP</name>
        <dbReference type="ChEBI" id="CHEBI:30616"/>
    </ligand>
</feature>
<keyword evidence="4 9" id="KW-0547">Nucleotide-binding</keyword>
<keyword evidence="5" id="KW-0418">Kinase</keyword>
<dbReference type="InterPro" id="IPR017441">
    <property type="entry name" value="Protein_kinase_ATP_BS"/>
</dbReference>
<evidence type="ECO:0000313" key="13">
    <source>
        <dbReference type="EMBL" id="KAF2161550.1"/>
    </source>
</evidence>